<evidence type="ECO:0000256" key="1">
    <source>
        <dbReference type="SAM" id="MobiDB-lite"/>
    </source>
</evidence>
<dbReference type="CDD" id="cd02908">
    <property type="entry name" value="Macro_OAADPr_deacetylase"/>
    <property type="match status" value="1"/>
</dbReference>
<dbReference type="Gene3D" id="3.40.220.10">
    <property type="entry name" value="Leucine Aminopeptidase, subunit E, domain 1"/>
    <property type="match status" value="1"/>
</dbReference>
<dbReference type="PROSITE" id="PS51154">
    <property type="entry name" value="MACRO"/>
    <property type="match status" value="1"/>
</dbReference>
<organism evidence="3 4">
    <name type="scientific">Rhizophlyctis rosea</name>
    <dbReference type="NCBI Taxonomy" id="64517"/>
    <lineage>
        <taxon>Eukaryota</taxon>
        <taxon>Fungi</taxon>
        <taxon>Fungi incertae sedis</taxon>
        <taxon>Chytridiomycota</taxon>
        <taxon>Chytridiomycota incertae sedis</taxon>
        <taxon>Chytridiomycetes</taxon>
        <taxon>Rhizophlyctidales</taxon>
        <taxon>Rhizophlyctidaceae</taxon>
        <taxon>Rhizophlyctis</taxon>
    </lineage>
</organism>
<dbReference type="GO" id="GO:0005654">
    <property type="term" value="C:nucleoplasm"/>
    <property type="evidence" value="ECO:0007669"/>
    <property type="project" value="TreeGrafter"/>
</dbReference>
<dbReference type="Proteomes" id="UP001212841">
    <property type="component" value="Unassembled WGS sequence"/>
</dbReference>
<accession>A0AAD5S1A3</accession>
<feature type="compositionally biased region" description="Low complexity" evidence="1">
    <location>
        <begin position="40"/>
        <end position="52"/>
    </location>
</feature>
<dbReference type="InterPro" id="IPR043472">
    <property type="entry name" value="Macro_dom-like"/>
</dbReference>
<protein>
    <submittedName>
        <fullName evidence="3">O-acetyl-ADP-ribose deacetylase macrod1</fullName>
    </submittedName>
</protein>
<feature type="compositionally biased region" description="Basic and acidic residues" evidence="1">
    <location>
        <begin position="55"/>
        <end position="67"/>
    </location>
</feature>
<dbReference type="EMBL" id="JADGJD010002650">
    <property type="protein sequence ID" value="KAJ3030207.1"/>
    <property type="molecule type" value="Genomic_DNA"/>
</dbReference>
<dbReference type="PANTHER" id="PTHR11106">
    <property type="entry name" value="GANGLIOSIDE INDUCED DIFFERENTIATION ASSOCIATED PROTEIN 2-RELATED"/>
    <property type="match status" value="1"/>
</dbReference>
<feature type="compositionally biased region" description="Acidic residues" evidence="1">
    <location>
        <begin position="271"/>
        <end position="299"/>
    </location>
</feature>
<name>A0AAD5S1A3_9FUNG</name>
<comment type="caution">
    <text evidence="3">The sequence shown here is derived from an EMBL/GenBank/DDBJ whole genome shotgun (WGS) entry which is preliminary data.</text>
</comment>
<dbReference type="GO" id="GO:0042278">
    <property type="term" value="P:purine nucleoside metabolic process"/>
    <property type="evidence" value="ECO:0007669"/>
    <property type="project" value="TreeGrafter"/>
</dbReference>
<dbReference type="AlphaFoldDB" id="A0AAD5S1A3"/>
<feature type="compositionally biased region" description="Basic and acidic residues" evidence="1">
    <location>
        <begin position="75"/>
        <end position="93"/>
    </location>
</feature>
<evidence type="ECO:0000259" key="2">
    <source>
        <dbReference type="PROSITE" id="PS51154"/>
    </source>
</evidence>
<reference evidence="3" key="1">
    <citation type="submission" date="2020-05" db="EMBL/GenBank/DDBJ databases">
        <title>Phylogenomic resolution of chytrid fungi.</title>
        <authorList>
            <person name="Stajich J.E."/>
            <person name="Amses K."/>
            <person name="Simmons R."/>
            <person name="Seto K."/>
            <person name="Myers J."/>
            <person name="Bonds A."/>
            <person name="Quandt C.A."/>
            <person name="Barry K."/>
            <person name="Liu P."/>
            <person name="Grigoriev I."/>
            <person name="Longcore J.E."/>
            <person name="James T.Y."/>
        </authorList>
    </citation>
    <scope>NUCLEOTIDE SEQUENCE</scope>
    <source>
        <strain evidence="3">JEL0318</strain>
    </source>
</reference>
<dbReference type="GO" id="GO:0006974">
    <property type="term" value="P:DNA damage response"/>
    <property type="evidence" value="ECO:0007669"/>
    <property type="project" value="TreeGrafter"/>
</dbReference>
<feature type="region of interest" description="Disordered" evidence="1">
    <location>
        <begin position="1"/>
        <end position="308"/>
    </location>
</feature>
<feature type="non-terminal residue" evidence="3">
    <location>
        <position position="1"/>
    </location>
</feature>
<dbReference type="SMART" id="SM00506">
    <property type="entry name" value="A1pp"/>
    <property type="match status" value="1"/>
</dbReference>
<feature type="non-terminal residue" evidence="3">
    <location>
        <position position="603"/>
    </location>
</feature>
<feature type="compositionally biased region" description="Basic and acidic residues" evidence="1">
    <location>
        <begin position="235"/>
        <end position="262"/>
    </location>
</feature>
<gene>
    <name evidence="3" type="primary">MACROD1_1</name>
    <name evidence="3" type="ORF">HK097_005663</name>
</gene>
<feature type="compositionally biased region" description="Acidic residues" evidence="1">
    <location>
        <begin position="20"/>
        <end position="31"/>
    </location>
</feature>
<dbReference type="InterPro" id="IPR002589">
    <property type="entry name" value="Macro_dom"/>
</dbReference>
<keyword evidence="4" id="KW-1185">Reference proteome</keyword>
<feature type="compositionally biased region" description="Basic and acidic residues" evidence="1">
    <location>
        <begin position="1"/>
        <end position="17"/>
    </location>
</feature>
<feature type="region of interest" description="Disordered" evidence="1">
    <location>
        <begin position="521"/>
        <end position="603"/>
    </location>
</feature>
<dbReference type="SUPFAM" id="SSF52949">
    <property type="entry name" value="Macro domain-like"/>
    <property type="match status" value="1"/>
</dbReference>
<evidence type="ECO:0000313" key="4">
    <source>
        <dbReference type="Proteomes" id="UP001212841"/>
    </source>
</evidence>
<dbReference type="GO" id="GO:0140293">
    <property type="term" value="F:ADP-ribosylglutamate hydrolase activity"/>
    <property type="evidence" value="ECO:0007669"/>
    <property type="project" value="TreeGrafter"/>
</dbReference>
<proteinExistence type="predicted"/>
<feature type="domain" description="Macro" evidence="2">
    <location>
        <begin position="339"/>
        <end position="516"/>
    </location>
</feature>
<dbReference type="Pfam" id="PF01661">
    <property type="entry name" value="Macro"/>
    <property type="match status" value="1"/>
</dbReference>
<dbReference type="GO" id="GO:0140291">
    <property type="term" value="P:peptidyl-glutamate ADP-deribosylation"/>
    <property type="evidence" value="ECO:0007669"/>
    <property type="project" value="TreeGrafter"/>
</dbReference>
<feature type="compositionally biased region" description="Acidic residues" evidence="1">
    <location>
        <begin position="94"/>
        <end position="138"/>
    </location>
</feature>
<sequence length="603" mass="65235">EKENAKEKDEANEKKTTLAEQEEDSEGDDEDVGGKVQNWSSSQPSASSNTVSVRHANDDERKEERNGTRLPQSRDAPKPPIVREESAGVRDEDHGDAEEAGVVDDDDFMELDLEEEEVLEPMDVDESPGTVDEEEDGEDTKLEEVFGEVKMVAKQTPEPSIPSADDQDGEMVGGDRNEDAPPAQSVMVPLKPQRVTSNDPASEDDDGNGDKKIMDAGLVMRKSVPKSSAIVPEDSGNRGEARNEKEDKQTLEKIKTMNDSHSTRAQSEGVAENEDSPTTEDTAEEGEASEGKEDVDDMNGEARVESSAKKEVTWITVESLPSLTDFYDSMDQEEFDEDELAKSPNGIFNDKIVIWKGNIASLVIDAIVNAAKQSLLGGGGVDGVIHAAAGCELLQECRTLGGCDTGDAKITKGYNLPAHHVIHTVGPIGEDSNKLSSCYMRSLDVLVENGLRTIAFCCISTGIYGYPNGRAADVALRSVRMWLEDGDNADKVDSIVFCLLKDVDVSYYCELATLIFPPVEKTERPKSSTPDDDGESQSASKKEDEAIENAEFLSSQQEKKSDQASQDDPKDEDGGAGIGEVTGHESDDGEGVATDMEVDEPVG</sequence>
<dbReference type="PANTHER" id="PTHR11106:SF27">
    <property type="entry name" value="MACRO DOMAIN-CONTAINING PROTEIN"/>
    <property type="match status" value="1"/>
</dbReference>
<evidence type="ECO:0000313" key="3">
    <source>
        <dbReference type="EMBL" id="KAJ3030207.1"/>
    </source>
</evidence>